<comment type="caution">
    <text evidence="1">The sequence shown here is derived from an EMBL/GenBank/DDBJ whole genome shotgun (WGS) entry which is preliminary data.</text>
</comment>
<dbReference type="EMBL" id="JAASQV010000002">
    <property type="protein sequence ID" value="NIJ65945.1"/>
    <property type="molecule type" value="Genomic_DNA"/>
</dbReference>
<organism evidence="1 2">
    <name type="scientific">Sphingomonas leidyi</name>
    <dbReference type="NCBI Taxonomy" id="68569"/>
    <lineage>
        <taxon>Bacteria</taxon>
        <taxon>Pseudomonadati</taxon>
        <taxon>Pseudomonadota</taxon>
        <taxon>Alphaproteobacteria</taxon>
        <taxon>Sphingomonadales</taxon>
        <taxon>Sphingomonadaceae</taxon>
        <taxon>Sphingomonas</taxon>
    </lineage>
</organism>
<evidence type="ECO:0000313" key="1">
    <source>
        <dbReference type="EMBL" id="NIJ65945.1"/>
    </source>
</evidence>
<proteinExistence type="predicted"/>
<keyword evidence="2" id="KW-1185">Reference proteome</keyword>
<evidence type="ECO:0000313" key="2">
    <source>
        <dbReference type="Proteomes" id="UP000564677"/>
    </source>
</evidence>
<accession>A0A7X5V142</accession>
<dbReference type="Proteomes" id="UP000564677">
    <property type="component" value="Unassembled WGS sequence"/>
</dbReference>
<dbReference type="RefSeq" id="WP_167300248.1">
    <property type="nucleotide sequence ID" value="NZ_JAASQV010000002.1"/>
</dbReference>
<protein>
    <submittedName>
        <fullName evidence="1">Uncharacterized protein</fullName>
    </submittedName>
</protein>
<gene>
    <name evidence="1" type="ORF">FHR20_002907</name>
</gene>
<sequence length="146" mass="16696">MSKLTLRYQYDASFFDPKKPRDDFGWLAVQVQADRLSGDGGFWVQWQDVKEFGEALSVFPIATDRPIVAQWGFGMQEGADLRLKIEIAPANNRGDLNVRFEVADYHEPDNRTRGCFTTNYPDLDAFRADIARLMDREADEATLNGR</sequence>
<reference evidence="1 2" key="1">
    <citation type="submission" date="2020-03" db="EMBL/GenBank/DDBJ databases">
        <title>Genomic Encyclopedia of Type Strains, Phase IV (KMG-IV): sequencing the most valuable type-strain genomes for metagenomic binning, comparative biology and taxonomic classification.</title>
        <authorList>
            <person name="Goeker M."/>
        </authorList>
    </citation>
    <scope>NUCLEOTIDE SEQUENCE [LARGE SCALE GENOMIC DNA]</scope>
    <source>
        <strain evidence="1 2">DSM 4733</strain>
    </source>
</reference>
<dbReference type="AlphaFoldDB" id="A0A7X5V142"/>
<name>A0A7X5V142_9SPHN</name>